<name>A0A7Y0HWX0_9BIFI</name>
<comment type="cofactor">
    <cofactor evidence="1">
        <name>[4Fe-4S] cluster</name>
        <dbReference type="ChEBI" id="CHEBI:49883"/>
    </cofactor>
</comment>
<protein>
    <submittedName>
        <fullName evidence="13">Transcription factor WhiB</fullName>
    </submittedName>
</protein>
<comment type="subcellular location">
    <subcellularLocation>
        <location evidence="2">Cytoplasm</location>
    </subcellularLocation>
</comment>
<keyword evidence="6" id="KW-0408">Iron</keyword>
<keyword evidence="14" id="KW-1185">Reference proteome</keyword>
<evidence type="ECO:0000256" key="7">
    <source>
        <dbReference type="ARBA" id="ARBA00023014"/>
    </source>
</evidence>
<comment type="caution">
    <text evidence="13">The sequence shown here is derived from an EMBL/GenBank/DDBJ whole genome shotgun (WGS) entry which is preliminary data.</text>
</comment>
<dbReference type="GO" id="GO:0003677">
    <property type="term" value="F:DNA binding"/>
    <property type="evidence" value="ECO:0007669"/>
    <property type="project" value="UniProtKB-KW"/>
</dbReference>
<evidence type="ECO:0000256" key="2">
    <source>
        <dbReference type="ARBA" id="ARBA00004496"/>
    </source>
</evidence>
<keyword evidence="8" id="KW-0805">Transcription regulation</keyword>
<dbReference type="InterPro" id="IPR034768">
    <property type="entry name" value="4FE4S_WBL"/>
</dbReference>
<dbReference type="PROSITE" id="PS51674">
    <property type="entry name" value="4FE4S_WBL"/>
    <property type="match status" value="1"/>
</dbReference>
<evidence type="ECO:0000256" key="4">
    <source>
        <dbReference type="ARBA" id="ARBA00022485"/>
    </source>
</evidence>
<keyword evidence="4" id="KW-0004">4Fe-4S</keyword>
<dbReference type="InterPro" id="IPR003482">
    <property type="entry name" value="Whib"/>
</dbReference>
<evidence type="ECO:0000256" key="1">
    <source>
        <dbReference type="ARBA" id="ARBA00001966"/>
    </source>
</evidence>
<evidence type="ECO:0000256" key="6">
    <source>
        <dbReference type="ARBA" id="ARBA00023004"/>
    </source>
</evidence>
<evidence type="ECO:0000256" key="11">
    <source>
        <dbReference type="ARBA" id="ARBA00023163"/>
    </source>
</evidence>
<reference evidence="13 14" key="1">
    <citation type="submission" date="2020-02" db="EMBL/GenBank/DDBJ databases">
        <title>Characterization of phylogenetic diversity of novel bifidobacterial species isolated in Czech ZOOs.</title>
        <authorList>
            <person name="Lugli G.A."/>
            <person name="Vera N.B."/>
            <person name="Ventura M."/>
        </authorList>
    </citation>
    <scope>NUCLEOTIDE SEQUENCE [LARGE SCALE GENOMIC DNA]</scope>
    <source>
        <strain evidence="13 14">DSM 109959</strain>
    </source>
</reference>
<keyword evidence="11" id="KW-0804">Transcription</keyword>
<dbReference type="EMBL" id="JAAIIG010000003">
    <property type="protein sequence ID" value="NMM98103.1"/>
    <property type="molecule type" value="Genomic_DNA"/>
</dbReference>
<evidence type="ECO:0000259" key="12">
    <source>
        <dbReference type="PROSITE" id="PS51674"/>
    </source>
</evidence>
<dbReference type="RefSeq" id="WP_335341329.1">
    <property type="nucleotide sequence ID" value="NZ_JAAIIG010000003.1"/>
</dbReference>
<gene>
    <name evidence="13" type="ORF">G1C97_1052</name>
</gene>
<keyword evidence="7" id="KW-0411">Iron-sulfur</keyword>
<dbReference type="GO" id="GO:0045892">
    <property type="term" value="P:negative regulation of DNA-templated transcription"/>
    <property type="evidence" value="ECO:0007669"/>
    <property type="project" value="TreeGrafter"/>
</dbReference>
<dbReference type="GO" id="GO:0051539">
    <property type="term" value="F:4 iron, 4 sulfur cluster binding"/>
    <property type="evidence" value="ECO:0007669"/>
    <property type="project" value="UniProtKB-KW"/>
</dbReference>
<evidence type="ECO:0000313" key="13">
    <source>
        <dbReference type="EMBL" id="NMM98103.1"/>
    </source>
</evidence>
<dbReference type="GO" id="GO:0005737">
    <property type="term" value="C:cytoplasm"/>
    <property type="evidence" value="ECO:0007669"/>
    <property type="project" value="UniProtKB-SubCell"/>
</dbReference>
<dbReference type="GO" id="GO:0045454">
    <property type="term" value="P:cell redox homeostasis"/>
    <property type="evidence" value="ECO:0007669"/>
    <property type="project" value="TreeGrafter"/>
</dbReference>
<evidence type="ECO:0000313" key="14">
    <source>
        <dbReference type="Proteomes" id="UP000543419"/>
    </source>
</evidence>
<dbReference type="Pfam" id="PF02467">
    <property type="entry name" value="Whib"/>
    <property type="match status" value="1"/>
</dbReference>
<accession>A0A7Y0HWX0</accession>
<dbReference type="PANTHER" id="PTHR38839">
    <property type="entry name" value="TRANSCRIPTIONAL REGULATOR WHID-RELATED"/>
    <property type="match status" value="1"/>
</dbReference>
<keyword evidence="9" id="KW-0238">DNA-binding</keyword>
<sequence>MDWRDKAECRDMDPDLFFPKTVKEFGLVVGVCMECPVKLQCLKYAETRDRLDDYPLTGVWGGRDFSKRWHERYRSKHRRKQ</sequence>
<proteinExistence type="inferred from homology"/>
<comment type="similarity">
    <text evidence="3">Belongs to the WhiB family.</text>
</comment>
<keyword evidence="10" id="KW-1015">Disulfide bond</keyword>
<evidence type="ECO:0000256" key="10">
    <source>
        <dbReference type="ARBA" id="ARBA00023157"/>
    </source>
</evidence>
<evidence type="ECO:0000256" key="9">
    <source>
        <dbReference type="ARBA" id="ARBA00023125"/>
    </source>
</evidence>
<dbReference type="Proteomes" id="UP000543419">
    <property type="component" value="Unassembled WGS sequence"/>
</dbReference>
<dbReference type="GO" id="GO:0046872">
    <property type="term" value="F:metal ion binding"/>
    <property type="evidence" value="ECO:0007669"/>
    <property type="project" value="UniProtKB-KW"/>
</dbReference>
<evidence type="ECO:0000256" key="8">
    <source>
        <dbReference type="ARBA" id="ARBA00023015"/>
    </source>
</evidence>
<keyword evidence="5" id="KW-0479">Metal-binding</keyword>
<evidence type="ECO:0000256" key="5">
    <source>
        <dbReference type="ARBA" id="ARBA00022723"/>
    </source>
</evidence>
<dbReference type="AlphaFoldDB" id="A0A7Y0HWX0"/>
<feature type="domain" description="4Fe-4S Wbl-type" evidence="12">
    <location>
        <begin position="8"/>
        <end position="70"/>
    </location>
</feature>
<dbReference type="GO" id="GO:0047134">
    <property type="term" value="F:protein-disulfide reductase [NAD(P)H] activity"/>
    <property type="evidence" value="ECO:0007669"/>
    <property type="project" value="TreeGrafter"/>
</dbReference>
<evidence type="ECO:0000256" key="3">
    <source>
        <dbReference type="ARBA" id="ARBA00006597"/>
    </source>
</evidence>
<organism evidence="13 14">
    <name type="scientific">Bifidobacterium olomucense</name>
    <dbReference type="NCBI Taxonomy" id="2675324"/>
    <lineage>
        <taxon>Bacteria</taxon>
        <taxon>Bacillati</taxon>
        <taxon>Actinomycetota</taxon>
        <taxon>Actinomycetes</taxon>
        <taxon>Bifidobacteriales</taxon>
        <taxon>Bifidobacteriaceae</taxon>
        <taxon>Bifidobacterium</taxon>
    </lineage>
</organism>